<evidence type="ECO:0000256" key="5">
    <source>
        <dbReference type="ARBA" id="ARBA00032877"/>
    </source>
</evidence>
<dbReference type="GO" id="GO:0003677">
    <property type="term" value="F:DNA binding"/>
    <property type="evidence" value="ECO:0007669"/>
    <property type="project" value="InterPro"/>
</dbReference>
<dbReference type="InterPro" id="IPR023405">
    <property type="entry name" value="Topo_IA_core_domain"/>
</dbReference>
<dbReference type="Gene3D" id="1.10.460.10">
    <property type="entry name" value="Topoisomerase I, domain 2"/>
    <property type="match status" value="1"/>
</dbReference>
<dbReference type="AlphaFoldDB" id="A0A455UDR6"/>
<protein>
    <recommendedName>
        <fullName evidence="5">Omega-protein</fullName>
    </recommendedName>
    <alternativeName>
        <fullName evidence="4">Relaxing enzyme</fullName>
    </alternativeName>
    <alternativeName>
        <fullName evidence="2">Swivelase</fullName>
    </alternativeName>
    <alternativeName>
        <fullName evidence="3">Untwisting enzyme</fullName>
    </alternativeName>
</protein>
<gene>
    <name evidence="7" type="ORF">HSBAA_37850</name>
</gene>
<dbReference type="InterPro" id="IPR003601">
    <property type="entry name" value="Topo_IA_2"/>
</dbReference>
<dbReference type="KEGG" id="hsr:HSBAA_37850"/>
<dbReference type="PANTHER" id="PTHR42785">
    <property type="entry name" value="DNA TOPOISOMERASE, TYPE IA, CORE"/>
    <property type="match status" value="1"/>
</dbReference>
<evidence type="ECO:0000313" key="8">
    <source>
        <dbReference type="Proteomes" id="UP000320231"/>
    </source>
</evidence>
<dbReference type="PANTHER" id="PTHR42785:SF1">
    <property type="entry name" value="DNA TOPOISOMERASE"/>
    <property type="match status" value="1"/>
</dbReference>
<dbReference type="SUPFAM" id="SSF56712">
    <property type="entry name" value="Prokaryotic type I DNA topoisomerase"/>
    <property type="match status" value="1"/>
</dbReference>
<dbReference type="InterPro" id="IPR013497">
    <property type="entry name" value="Topo_IA_cen"/>
</dbReference>
<dbReference type="Gene3D" id="2.70.20.10">
    <property type="entry name" value="Topoisomerase I, domain 3"/>
    <property type="match status" value="1"/>
</dbReference>
<evidence type="ECO:0000313" key="7">
    <source>
        <dbReference type="EMBL" id="BBI62479.1"/>
    </source>
</evidence>
<dbReference type="Proteomes" id="UP000320231">
    <property type="component" value="Chromosome"/>
</dbReference>
<dbReference type="PROSITE" id="PS52039">
    <property type="entry name" value="TOPO_IA_2"/>
    <property type="match status" value="1"/>
</dbReference>
<dbReference type="InterPro" id="IPR013824">
    <property type="entry name" value="Topo_IA_cen_sub1"/>
</dbReference>
<dbReference type="Pfam" id="PF01131">
    <property type="entry name" value="Topoisom_bac"/>
    <property type="match status" value="1"/>
</dbReference>
<evidence type="ECO:0000256" key="1">
    <source>
        <dbReference type="ARBA" id="ARBA00023235"/>
    </source>
</evidence>
<dbReference type="InterPro" id="IPR000380">
    <property type="entry name" value="Topo_IA"/>
</dbReference>
<proteinExistence type="predicted"/>
<evidence type="ECO:0000259" key="6">
    <source>
        <dbReference type="PROSITE" id="PS52039"/>
    </source>
</evidence>
<dbReference type="SMART" id="SM00436">
    <property type="entry name" value="TOP1Bc"/>
    <property type="match status" value="1"/>
</dbReference>
<name>A0A455UDR6_9GAMM</name>
<dbReference type="GO" id="GO:0006265">
    <property type="term" value="P:DNA topological change"/>
    <property type="evidence" value="ECO:0007669"/>
    <property type="project" value="InterPro"/>
</dbReference>
<dbReference type="EMBL" id="AP019514">
    <property type="protein sequence ID" value="BBI62479.1"/>
    <property type="molecule type" value="Genomic_DNA"/>
</dbReference>
<organism evidence="7 8">
    <name type="scientific">Vreelandella sulfidaeris</name>
    <dbReference type="NCBI Taxonomy" id="115553"/>
    <lineage>
        <taxon>Bacteria</taxon>
        <taxon>Pseudomonadati</taxon>
        <taxon>Pseudomonadota</taxon>
        <taxon>Gammaproteobacteria</taxon>
        <taxon>Oceanospirillales</taxon>
        <taxon>Halomonadaceae</taxon>
        <taxon>Vreelandella</taxon>
    </lineage>
</organism>
<feature type="domain" description="Topo IA-type catalytic" evidence="6">
    <location>
        <begin position="1"/>
        <end position="64"/>
    </location>
</feature>
<accession>A0A455UDR6</accession>
<sequence length="64" mass="6956">MWAKVARGLSAGRVQSVAVRLIVEREREIRAFIPEEFWDVHADLASPEGGASAFCPGSSGWQGL</sequence>
<dbReference type="GO" id="GO:0003917">
    <property type="term" value="F:DNA topoisomerase type I (single strand cut, ATP-independent) activity"/>
    <property type="evidence" value="ECO:0007669"/>
    <property type="project" value="InterPro"/>
</dbReference>
<keyword evidence="1" id="KW-0413">Isomerase</keyword>
<evidence type="ECO:0000256" key="2">
    <source>
        <dbReference type="ARBA" id="ARBA00030003"/>
    </source>
</evidence>
<evidence type="ECO:0000256" key="4">
    <source>
        <dbReference type="ARBA" id="ARBA00032235"/>
    </source>
</evidence>
<reference evidence="7 8" key="1">
    <citation type="journal article" date="2019" name="Microbiol. Resour. Announc.">
        <title>Complete Genome Sequence of Halomonas sulfidaeris Strain Esulfide1 Isolated from a Metal Sulfide Rock at a Depth of 2,200 Meters, Obtained Using Nanopore Sequencing.</title>
        <authorList>
            <person name="Saito M."/>
            <person name="Nishigata A."/>
            <person name="Galipon J."/>
            <person name="Arakawa K."/>
        </authorList>
    </citation>
    <scope>NUCLEOTIDE SEQUENCE [LARGE SCALE GENOMIC DNA]</scope>
    <source>
        <strain evidence="7 8">ATCC BAA-803</strain>
    </source>
</reference>
<evidence type="ECO:0000256" key="3">
    <source>
        <dbReference type="ARBA" id="ARBA00031985"/>
    </source>
</evidence>
<dbReference type="InterPro" id="IPR013825">
    <property type="entry name" value="Topo_IA_cen_sub2"/>
</dbReference>